<gene>
    <name evidence="1" type="ORF">ELB75_02465</name>
</gene>
<accession>A0A3S9SHN1</accession>
<evidence type="ECO:0008006" key="3">
    <source>
        <dbReference type="Google" id="ProtNLM"/>
    </source>
</evidence>
<dbReference type="InterPro" id="IPR009241">
    <property type="entry name" value="HigB-like"/>
</dbReference>
<evidence type="ECO:0000313" key="1">
    <source>
        <dbReference type="EMBL" id="AZR58997.1"/>
    </source>
</evidence>
<name>A0A3S9SHN1_EIKCO</name>
<proteinExistence type="predicted"/>
<reference evidence="1 2" key="1">
    <citation type="submission" date="2018-12" db="EMBL/GenBank/DDBJ databases">
        <title>Genome sequencing of Eikenella corrodens KCOM 3110 (= JS217).</title>
        <authorList>
            <person name="Koo J.-K."/>
            <person name="Park S.-N."/>
            <person name="Lim Y.K."/>
        </authorList>
    </citation>
    <scope>NUCLEOTIDE SEQUENCE [LARGE SCALE GENOMIC DNA]</scope>
    <source>
        <strain evidence="1 2">KCOM 3110</strain>
    </source>
</reference>
<dbReference type="RefSeq" id="WP_126982585.1">
    <property type="nucleotide sequence ID" value="NZ_CP034670.1"/>
</dbReference>
<dbReference type="OrthoDB" id="9797093at2"/>
<sequence length="113" mass="12943">MSIREKPIEWRDTSLEDLKTFPIEAIKHFGYELGLIQNGLEPSDFKPMPNLGSGVMELRKRTADGAYRVVYIAKFERAVFVLHSFQKKTQKTAPKDTATIKARYAALVKELQQ</sequence>
<dbReference type="AlphaFoldDB" id="A0A3S9SHN1"/>
<evidence type="ECO:0000313" key="2">
    <source>
        <dbReference type="Proteomes" id="UP000282435"/>
    </source>
</evidence>
<protein>
    <recommendedName>
        <fullName evidence="3">Type II toxin-antitoxin system RelE/ParE family toxin</fullName>
    </recommendedName>
</protein>
<dbReference type="Proteomes" id="UP000282435">
    <property type="component" value="Chromosome"/>
</dbReference>
<organism evidence="1 2">
    <name type="scientific">Eikenella corrodens</name>
    <dbReference type="NCBI Taxonomy" id="539"/>
    <lineage>
        <taxon>Bacteria</taxon>
        <taxon>Pseudomonadati</taxon>
        <taxon>Pseudomonadota</taxon>
        <taxon>Betaproteobacteria</taxon>
        <taxon>Neisseriales</taxon>
        <taxon>Neisseriaceae</taxon>
        <taxon>Eikenella</taxon>
    </lineage>
</organism>
<dbReference type="Pfam" id="PF05973">
    <property type="entry name" value="Gp49"/>
    <property type="match status" value="1"/>
</dbReference>
<dbReference type="EMBL" id="CP034670">
    <property type="protein sequence ID" value="AZR58997.1"/>
    <property type="molecule type" value="Genomic_DNA"/>
</dbReference>